<dbReference type="Proteomes" id="UP000808337">
    <property type="component" value="Unassembled WGS sequence"/>
</dbReference>
<feature type="domain" description="Secretion system C-terminal sorting" evidence="2">
    <location>
        <begin position="458"/>
        <end position="530"/>
    </location>
</feature>
<sequence>MNSVFTFRMMFISFVLVFVARQSYATNALIHYVNISAQGTNDGTSWANAYPDLQSAINVAMSGDEIWVAGGTYLPTTTHGDTSSLNKTFYINKGIKLFGGFEGNAGSEGQFMSRDIVAHPSILSGDLGVTDTLADNALNVIWLDHVGSDMVLDGFTIRDGFGNSGCGIYNDGSETGSSSPTIANCIFTKNKSENVGGAVLNIGSDGETVPVFVNCLFTDNIASGGGAVTNLANPNGNASPVFINCQFKGNSGPTAGGGAIENIAVSGGTTSPQLFNCLFSGNLSFLSGAFHSFASGGSICNPYLVNCTFSGNNGGALSTSVIGGSTGNPVIRNSIFWNNSGGGGITQNGANTTVTYSLVPFGVFPGEGNIGLDPQFVKTPDFNTAPNTEGDLHLTSGSIAINAGDNTALNPNVTTDLDGLPRIQPENGGAGIVDMGVYEFKPEPVGISEIGLQDKWNIFPNPVSSQLSISIQPDHSIGWLRMIDINGRIVFQNLVETNVSDYSLNVQKLPSGTYTIQLLFNGRYSSKKIVME</sequence>
<evidence type="ECO:0000313" key="3">
    <source>
        <dbReference type="EMBL" id="MBK9984587.1"/>
    </source>
</evidence>
<dbReference type="InterPro" id="IPR011050">
    <property type="entry name" value="Pectin_lyase_fold/virulence"/>
</dbReference>
<organism evidence="3 4">
    <name type="scientific">Candidatus Opimibacter skivensis</name>
    <dbReference type="NCBI Taxonomy" id="2982028"/>
    <lineage>
        <taxon>Bacteria</taxon>
        <taxon>Pseudomonadati</taxon>
        <taxon>Bacteroidota</taxon>
        <taxon>Saprospiria</taxon>
        <taxon>Saprospirales</taxon>
        <taxon>Saprospiraceae</taxon>
        <taxon>Candidatus Opimibacter</taxon>
    </lineage>
</organism>
<protein>
    <submittedName>
        <fullName evidence="3">T9SS type A sorting domain-containing protein</fullName>
    </submittedName>
</protein>
<feature type="signal peptide" evidence="1">
    <location>
        <begin position="1"/>
        <end position="25"/>
    </location>
</feature>
<dbReference type="SUPFAM" id="SSF51126">
    <property type="entry name" value="Pectin lyase-like"/>
    <property type="match status" value="1"/>
</dbReference>
<dbReference type="EMBL" id="JADKGY010000030">
    <property type="protein sequence ID" value="MBK9984587.1"/>
    <property type="molecule type" value="Genomic_DNA"/>
</dbReference>
<name>A0A9D7SWX5_9BACT</name>
<evidence type="ECO:0000313" key="4">
    <source>
        <dbReference type="Proteomes" id="UP000808337"/>
    </source>
</evidence>
<evidence type="ECO:0000259" key="2">
    <source>
        <dbReference type="Pfam" id="PF18962"/>
    </source>
</evidence>
<reference evidence="3 4" key="1">
    <citation type="submission" date="2020-10" db="EMBL/GenBank/DDBJ databases">
        <title>Connecting structure to function with the recovery of over 1000 high-quality activated sludge metagenome-assembled genomes encoding full-length rRNA genes using long-read sequencing.</title>
        <authorList>
            <person name="Singleton C.M."/>
            <person name="Petriglieri F."/>
            <person name="Kristensen J.M."/>
            <person name="Kirkegaard R.H."/>
            <person name="Michaelsen T.Y."/>
            <person name="Andersen M.H."/>
            <person name="Karst S.M."/>
            <person name="Dueholm M.S."/>
            <person name="Nielsen P.H."/>
            <person name="Albertsen M."/>
        </authorList>
    </citation>
    <scope>NUCLEOTIDE SEQUENCE [LARGE SCALE GENOMIC DNA]</scope>
    <source>
        <strain evidence="3">Ribe_18-Q3-R11-54_MAXAC.273</strain>
    </source>
</reference>
<dbReference type="NCBIfam" id="NF041518">
    <property type="entry name" value="choice_anch_Q"/>
    <property type="match status" value="1"/>
</dbReference>
<gene>
    <name evidence="3" type="ORF">IPP15_19860</name>
</gene>
<dbReference type="Pfam" id="PF18962">
    <property type="entry name" value="Por_Secre_tail"/>
    <property type="match status" value="1"/>
</dbReference>
<dbReference type="AlphaFoldDB" id="A0A9D7SWX5"/>
<dbReference type="NCBIfam" id="TIGR04183">
    <property type="entry name" value="Por_Secre_tail"/>
    <property type="match status" value="1"/>
</dbReference>
<feature type="chain" id="PRO_5039306170" evidence="1">
    <location>
        <begin position="26"/>
        <end position="532"/>
    </location>
</feature>
<proteinExistence type="predicted"/>
<dbReference type="Gene3D" id="2.160.20.10">
    <property type="entry name" value="Single-stranded right-handed beta-helix, Pectin lyase-like"/>
    <property type="match status" value="1"/>
</dbReference>
<comment type="caution">
    <text evidence="3">The sequence shown here is derived from an EMBL/GenBank/DDBJ whole genome shotgun (WGS) entry which is preliminary data.</text>
</comment>
<dbReference type="InterPro" id="IPR026444">
    <property type="entry name" value="Secre_tail"/>
</dbReference>
<keyword evidence="1" id="KW-0732">Signal</keyword>
<accession>A0A9D7SWX5</accession>
<evidence type="ECO:0000256" key="1">
    <source>
        <dbReference type="SAM" id="SignalP"/>
    </source>
</evidence>
<dbReference type="InterPro" id="IPR059226">
    <property type="entry name" value="Choice_anch_Q_dom"/>
</dbReference>
<dbReference type="InterPro" id="IPR012334">
    <property type="entry name" value="Pectin_lyas_fold"/>
</dbReference>